<dbReference type="AlphaFoldDB" id="A0A183MDS7"/>
<name>A0A183MDS7_9TREM</name>
<accession>A0A183MDS7</accession>
<evidence type="ECO:0000313" key="1">
    <source>
        <dbReference type="EMBL" id="VDP11256.1"/>
    </source>
</evidence>
<proteinExistence type="predicted"/>
<protein>
    <submittedName>
        <fullName evidence="1">Uncharacterized protein</fullName>
    </submittedName>
</protein>
<dbReference type="EMBL" id="UZAI01013441">
    <property type="protein sequence ID" value="VDP11256.1"/>
    <property type="molecule type" value="Genomic_DNA"/>
</dbReference>
<reference evidence="1 2" key="1">
    <citation type="submission" date="2018-11" db="EMBL/GenBank/DDBJ databases">
        <authorList>
            <consortium name="Pathogen Informatics"/>
        </authorList>
    </citation>
    <scope>NUCLEOTIDE SEQUENCE [LARGE SCALE GENOMIC DNA]</scope>
    <source>
        <strain evidence="1 2">Zambia</strain>
    </source>
</reference>
<sequence>MLIIVMIIIIVILMTRFNRHYISSYLIIWGINKGQLNTIHLNNNNNNNSKKGQTYACIHRTSEWNIHYSL</sequence>
<organism evidence="1 2">
    <name type="scientific">Schistosoma margrebowiei</name>
    <dbReference type="NCBI Taxonomy" id="48269"/>
    <lineage>
        <taxon>Eukaryota</taxon>
        <taxon>Metazoa</taxon>
        <taxon>Spiralia</taxon>
        <taxon>Lophotrochozoa</taxon>
        <taxon>Platyhelminthes</taxon>
        <taxon>Trematoda</taxon>
        <taxon>Digenea</taxon>
        <taxon>Strigeidida</taxon>
        <taxon>Schistosomatoidea</taxon>
        <taxon>Schistosomatidae</taxon>
        <taxon>Schistosoma</taxon>
    </lineage>
</organism>
<gene>
    <name evidence="1" type="ORF">SMRZ_LOCUS14204</name>
</gene>
<keyword evidence="2" id="KW-1185">Reference proteome</keyword>
<evidence type="ECO:0000313" key="2">
    <source>
        <dbReference type="Proteomes" id="UP000277204"/>
    </source>
</evidence>
<dbReference type="Proteomes" id="UP000277204">
    <property type="component" value="Unassembled WGS sequence"/>
</dbReference>